<gene>
    <name evidence="15" type="ORF">DFP72DRAFT_1145768</name>
</gene>
<keyword evidence="10 13" id="KW-0408">Iron</keyword>
<dbReference type="GO" id="GO:0004497">
    <property type="term" value="F:monooxygenase activity"/>
    <property type="evidence" value="ECO:0007669"/>
    <property type="project" value="UniProtKB-KW"/>
</dbReference>
<keyword evidence="16" id="KW-1185">Reference proteome</keyword>
<evidence type="ECO:0000256" key="6">
    <source>
        <dbReference type="ARBA" id="ARBA00022692"/>
    </source>
</evidence>
<comment type="subcellular location">
    <subcellularLocation>
        <location evidence="2">Membrane</location>
    </subcellularLocation>
</comment>
<accession>A0A8H6M188</accession>
<dbReference type="InterPro" id="IPR050121">
    <property type="entry name" value="Cytochrome_P450_monoxygenase"/>
</dbReference>
<organism evidence="15 16">
    <name type="scientific">Ephemerocybe angulata</name>
    <dbReference type="NCBI Taxonomy" id="980116"/>
    <lineage>
        <taxon>Eukaryota</taxon>
        <taxon>Fungi</taxon>
        <taxon>Dikarya</taxon>
        <taxon>Basidiomycota</taxon>
        <taxon>Agaricomycotina</taxon>
        <taxon>Agaricomycetes</taxon>
        <taxon>Agaricomycetidae</taxon>
        <taxon>Agaricales</taxon>
        <taxon>Agaricineae</taxon>
        <taxon>Psathyrellaceae</taxon>
        <taxon>Ephemerocybe</taxon>
    </lineage>
</organism>
<dbReference type="EMBL" id="JACGCI010000070">
    <property type="protein sequence ID" value="KAF6748566.1"/>
    <property type="molecule type" value="Genomic_DNA"/>
</dbReference>
<evidence type="ECO:0000256" key="3">
    <source>
        <dbReference type="ARBA" id="ARBA00004721"/>
    </source>
</evidence>
<dbReference type="GO" id="GO:0016020">
    <property type="term" value="C:membrane"/>
    <property type="evidence" value="ECO:0007669"/>
    <property type="project" value="UniProtKB-SubCell"/>
</dbReference>
<evidence type="ECO:0000313" key="15">
    <source>
        <dbReference type="EMBL" id="KAF6748566.1"/>
    </source>
</evidence>
<dbReference type="AlphaFoldDB" id="A0A8H6M188"/>
<dbReference type="GO" id="GO:0020037">
    <property type="term" value="F:heme binding"/>
    <property type="evidence" value="ECO:0007669"/>
    <property type="project" value="InterPro"/>
</dbReference>
<comment type="caution">
    <text evidence="15">The sequence shown here is derived from an EMBL/GenBank/DDBJ whole genome shotgun (WGS) entry which is preliminary data.</text>
</comment>
<dbReference type="GO" id="GO:0016705">
    <property type="term" value="F:oxidoreductase activity, acting on paired donors, with incorporation or reduction of molecular oxygen"/>
    <property type="evidence" value="ECO:0007669"/>
    <property type="project" value="InterPro"/>
</dbReference>
<evidence type="ECO:0000256" key="5">
    <source>
        <dbReference type="ARBA" id="ARBA00022617"/>
    </source>
</evidence>
<dbReference type="GO" id="GO:0005506">
    <property type="term" value="F:iron ion binding"/>
    <property type="evidence" value="ECO:0007669"/>
    <property type="project" value="InterPro"/>
</dbReference>
<dbReference type="Gene3D" id="1.10.630.10">
    <property type="entry name" value="Cytochrome P450"/>
    <property type="match status" value="2"/>
</dbReference>
<keyword evidence="8" id="KW-1133">Transmembrane helix</keyword>
<keyword evidence="11 14" id="KW-0503">Monooxygenase</keyword>
<keyword evidence="6" id="KW-0812">Transmembrane</keyword>
<dbReference type="Pfam" id="PF00067">
    <property type="entry name" value="p450"/>
    <property type="match status" value="2"/>
</dbReference>
<dbReference type="PANTHER" id="PTHR24305">
    <property type="entry name" value="CYTOCHROME P450"/>
    <property type="match status" value="1"/>
</dbReference>
<evidence type="ECO:0000256" key="11">
    <source>
        <dbReference type="ARBA" id="ARBA00023033"/>
    </source>
</evidence>
<evidence type="ECO:0000256" key="4">
    <source>
        <dbReference type="ARBA" id="ARBA00010617"/>
    </source>
</evidence>
<proteinExistence type="inferred from homology"/>
<sequence length="502" mass="55281">MSSVIESLRSQVAQHLNRTDVAATAILVVLLSSYLFHRSSWSGIKTTKIDGPKGSNPIIGLSLALVKSENPAATIETWAKEFGPVFSLPMGFGRTGLILADVKAAAHFLARDTGVYHQTRLTKIFIENLFGRGILWAEDEDHRRQRKALTPAFSISATRNYLSTFYDSAYKIKSNWETLLDNGNRTIEVQAWILKFLQIFEAFERPESSGFVSQALFILAPIYPVLQRLPARHNRMMKGIKASMAALADKIIHPDGRKGAELADGGHGHVEKSIVGLLVKAETASDGLKMSEEEVLAEAMRPLQAALREELSKFQARDPTWDELMALPYLNAITQETLRLHPPLPGVARMASRDDAIPLGNPIRTPGGEVISEIVVAKGTPVTCPVAYINQSEDLWGPDAKEFKPVRWIEDESGKDGIGAGAKEIKGYHHLLTFSEGPRFCIGRNIAVGNFKATLSVLIRNFSFELPNGVDSKIARHKGLLARPKLEGENGPKVPLVVKRLE</sequence>
<dbReference type="SUPFAM" id="SSF48264">
    <property type="entry name" value="Cytochrome P450"/>
    <property type="match status" value="1"/>
</dbReference>
<evidence type="ECO:0000256" key="10">
    <source>
        <dbReference type="ARBA" id="ARBA00023004"/>
    </source>
</evidence>
<keyword evidence="9 14" id="KW-0560">Oxidoreductase</keyword>
<keyword evidence="5 13" id="KW-0349">Heme</keyword>
<evidence type="ECO:0000256" key="13">
    <source>
        <dbReference type="PIRSR" id="PIRSR602403-1"/>
    </source>
</evidence>
<keyword evidence="7 13" id="KW-0479">Metal-binding</keyword>
<dbReference type="InterPro" id="IPR002403">
    <property type="entry name" value="Cyt_P450_E_grp-IV"/>
</dbReference>
<reference evidence="15 16" key="1">
    <citation type="submission" date="2020-07" db="EMBL/GenBank/DDBJ databases">
        <title>Comparative genomics of pyrophilous fungi reveals a link between fire events and developmental genes.</title>
        <authorList>
            <consortium name="DOE Joint Genome Institute"/>
            <person name="Steindorff A.S."/>
            <person name="Carver A."/>
            <person name="Calhoun S."/>
            <person name="Stillman K."/>
            <person name="Liu H."/>
            <person name="Lipzen A."/>
            <person name="Pangilinan J."/>
            <person name="Labutti K."/>
            <person name="Bruns T.D."/>
            <person name="Grigoriev I.V."/>
        </authorList>
    </citation>
    <scope>NUCLEOTIDE SEQUENCE [LARGE SCALE GENOMIC DNA]</scope>
    <source>
        <strain evidence="15 16">CBS 144469</strain>
    </source>
</reference>
<evidence type="ECO:0000256" key="8">
    <source>
        <dbReference type="ARBA" id="ARBA00022989"/>
    </source>
</evidence>
<dbReference type="OrthoDB" id="1470350at2759"/>
<name>A0A8H6M188_9AGAR</name>
<dbReference type="PANTHER" id="PTHR24305:SF166">
    <property type="entry name" value="CYTOCHROME P450 12A4, MITOCHONDRIAL-RELATED"/>
    <property type="match status" value="1"/>
</dbReference>
<comment type="pathway">
    <text evidence="3">Secondary metabolite biosynthesis; terpenoid biosynthesis.</text>
</comment>
<feature type="binding site" description="axial binding residue" evidence="13">
    <location>
        <position position="441"/>
    </location>
    <ligand>
        <name>heme</name>
        <dbReference type="ChEBI" id="CHEBI:30413"/>
    </ligand>
    <ligandPart>
        <name>Fe</name>
        <dbReference type="ChEBI" id="CHEBI:18248"/>
    </ligandPart>
</feature>
<evidence type="ECO:0000256" key="12">
    <source>
        <dbReference type="ARBA" id="ARBA00023136"/>
    </source>
</evidence>
<evidence type="ECO:0000313" key="16">
    <source>
        <dbReference type="Proteomes" id="UP000521943"/>
    </source>
</evidence>
<dbReference type="InterPro" id="IPR036396">
    <property type="entry name" value="Cyt_P450_sf"/>
</dbReference>
<evidence type="ECO:0000256" key="2">
    <source>
        <dbReference type="ARBA" id="ARBA00004370"/>
    </source>
</evidence>
<dbReference type="PROSITE" id="PS00086">
    <property type="entry name" value="CYTOCHROME_P450"/>
    <property type="match status" value="1"/>
</dbReference>
<evidence type="ECO:0000256" key="9">
    <source>
        <dbReference type="ARBA" id="ARBA00023002"/>
    </source>
</evidence>
<comment type="cofactor">
    <cofactor evidence="1 13">
        <name>heme</name>
        <dbReference type="ChEBI" id="CHEBI:30413"/>
    </cofactor>
</comment>
<dbReference type="PRINTS" id="PR00465">
    <property type="entry name" value="EP450IV"/>
</dbReference>
<dbReference type="InterPro" id="IPR001128">
    <property type="entry name" value="Cyt_P450"/>
</dbReference>
<comment type="similarity">
    <text evidence="4 14">Belongs to the cytochrome P450 family.</text>
</comment>
<dbReference type="Proteomes" id="UP000521943">
    <property type="component" value="Unassembled WGS sequence"/>
</dbReference>
<protein>
    <submittedName>
        <fullName evidence="15">Cytochrome P450</fullName>
    </submittedName>
</protein>
<evidence type="ECO:0000256" key="1">
    <source>
        <dbReference type="ARBA" id="ARBA00001971"/>
    </source>
</evidence>
<evidence type="ECO:0000256" key="14">
    <source>
        <dbReference type="RuleBase" id="RU000461"/>
    </source>
</evidence>
<dbReference type="InterPro" id="IPR017972">
    <property type="entry name" value="Cyt_P450_CS"/>
</dbReference>
<evidence type="ECO:0000256" key="7">
    <source>
        <dbReference type="ARBA" id="ARBA00022723"/>
    </source>
</evidence>
<keyword evidence="12" id="KW-0472">Membrane</keyword>